<dbReference type="EMBL" id="VJMH01006719">
    <property type="protein sequence ID" value="KAF0688505.1"/>
    <property type="molecule type" value="Genomic_DNA"/>
</dbReference>
<dbReference type="PROSITE" id="PS50088">
    <property type="entry name" value="ANK_REPEAT"/>
    <property type="match status" value="1"/>
</dbReference>
<dbReference type="EMBL" id="CAADRA010006742">
    <property type="protein sequence ID" value="VFT96573.1"/>
    <property type="molecule type" value="Genomic_DNA"/>
</dbReference>
<dbReference type="InterPro" id="IPR036770">
    <property type="entry name" value="Ankyrin_rpt-contain_sf"/>
</dbReference>
<reference evidence="2" key="2">
    <citation type="submission" date="2019-06" db="EMBL/GenBank/DDBJ databases">
        <title>Genomics analysis of Aphanomyces spp. identifies a new class of oomycete effector associated with host adaptation.</title>
        <authorList>
            <person name="Gaulin E."/>
        </authorList>
    </citation>
    <scope>NUCLEOTIDE SEQUENCE</scope>
    <source>
        <strain evidence="2">CBS 578.67</strain>
    </source>
</reference>
<dbReference type="Gene3D" id="1.25.40.20">
    <property type="entry name" value="Ankyrin repeat-containing domain"/>
    <property type="match status" value="1"/>
</dbReference>
<name>A0A485LI96_9STRA</name>
<dbReference type="Proteomes" id="UP000332933">
    <property type="component" value="Unassembled WGS sequence"/>
</dbReference>
<gene>
    <name evidence="3" type="primary">Aste57867_19875</name>
    <name evidence="2" type="ORF">As57867_019809</name>
    <name evidence="3" type="ORF">ASTE57867_19875</name>
</gene>
<proteinExistence type="predicted"/>
<evidence type="ECO:0000313" key="3">
    <source>
        <dbReference type="EMBL" id="VFT96573.1"/>
    </source>
</evidence>
<feature type="repeat" description="ANK" evidence="1">
    <location>
        <begin position="187"/>
        <end position="214"/>
    </location>
</feature>
<protein>
    <submittedName>
        <fullName evidence="3">Aste57867_19875 protein</fullName>
    </submittedName>
</protein>
<dbReference type="SUPFAM" id="SSF48403">
    <property type="entry name" value="Ankyrin repeat"/>
    <property type="match status" value="1"/>
</dbReference>
<evidence type="ECO:0000313" key="4">
    <source>
        <dbReference type="Proteomes" id="UP000332933"/>
    </source>
</evidence>
<keyword evidence="1" id="KW-0040">ANK repeat</keyword>
<keyword evidence="4" id="KW-1185">Reference proteome</keyword>
<accession>A0A485LI96</accession>
<sequence length="265" mass="29877">MDAIGRVLSTRDLLWAITTYQSGLREDLLPTWGLAYPLRISFARGNVDVYLPEWLTRFGTGRLPALIECFPAMKVPVIGFAIQLGRVDVLDAMRRHGYIQHSYDKLLVQAATCDQVTVVHYLYGIGYAGNVKEAVRSARKVFAHVDTIFASCMVEAISKCHVPLMTLLIDSCRMDKMVVQSLVRHPRGEQALHVAIQRRDIDAIELLESLGASVAWSTLLHDLVWYRPFFLYLVQPAPFAGRWFSPDIHGRSWGDTTIARTDTMA</sequence>
<dbReference type="AlphaFoldDB" id="A0A485LI96"/>
<dbReference type="InterPro" id="IPR002110">
    <property type="entry name" value="Ankyrin_rpt"/>
</dbReference>
<evidence type="ECO:0000256" key="1">
    <source>
        <dbReference type="PROSITE-ProRule" id="PRU00023"/>
    </source>
</evidence>
<organism evidence="3 4">
    <name type="scientific">Aphanomyces stellatus</name>
    <dbReference type="NCBI Taxonomy" id="120398"/>
    <lineage>
        <taxon>Eukaryota</taxon>
        <taxon>Sar</taxon>
        <taxon>Stramenopiles</taxon>
        <taxon>Oomycota</taxon>
        <taxon>Saprolegniomycetes</taxon>
        <taxon>Saprolegniales</taxon>
        <taxon>Verrucalvaceae</taxon>
        <taxon>Aphanomyces</taxon>
    </lineage>
</organism>
<evidence type="ECO:0000313" key="2">
    <source>
        <dbReference type="EMBL" id="KAF0688505.1"/>
    </source>
</evidence>
<reference evidence="3 4" key="1">
    <citation type="submission" date="2019-03" db="EMBL/GenBank/DDBJ databases">
        <authorList>
            <person name="Gaulin E."/>
            <person name="Dumas B."/>
        </authorList>
    </citation>
    <scope>NUCLEOTIDE SEQUENCE [LARGE SCALE GENOMIC DNA]</scope>
    <source>
        <strain evidence="3">CBS 568.67</strain>
    </source>
</reference>
<dbReference type="PROSITE" id="PS50297">
    <property type="entry name" value="ANK_REP_REGION"/>
    <property type="match status" value="1"/>
</dbReference>